<reference evidence="2 3" key="1">
    <citation type="submission" date="2020-07" db="EMBL/GenBank/DDBJ databases">
        <title>Sequencing the genomes of 1000 actinobacteria strains.</title>
        <authorList>
            <person name="Klenk H.-P."/>
        </authorList>
    </citation>
    <scope>NUCLEOTIDE SEQUENCE [LARGE SCALE GENOMIC DNA]</scope>
    <source>
        <strain evidence="2 3">DSM 23871</strain>
    </source>
</reference>
<dbReference type="PANTHER" id="PTHR48079:SF9">
    <property type="entry name" value="PUTATIVE-RELATED"/>
    <property type="match status" value="1"/>
</dbReference>
<evidence type="ECO:0000313" key="3">
    <source>
        <dbReference type="Proteomes" id="UP000589620"/>
    </source>
</evidence>
<dbReference type="SUPFAM" id="SSF51735">
    <property type="entry name" value="NAD(P)-binding Rossmann-fold domains"/>
    <property type="match status" value="1"/>
</dbReference>
<dbReference type="CDD" id="cd05262">
    <property type="entry name" value="SDR_a7"/>
    <property type="match status" value="1"/>
</dbReference>
<dbReference type="EMBL" id="JACCBJ010000001">
    <property type="protein sequence ID" value="NYD75187.1"/>
    <property type="molecule type" value="Genomic_DNA"/>
</dbReference>
<name>A0A852T206_9MICO</name>
<dbReference type="GO" id="GO:0004029">
    <property type="term" value="F:aldehyde dehydrogenase (NAD+) activity"/>
    <property type="evidence" value="ECO:0007669"/>
    <property type="project" value="TreeGrafter"/>
</dbReference>
<gene>
    <name evidence="2" type="ORF">BJ963_002706</name>
</gene>
<dbReference type="PANTHER" id="PTHR48079">
    <property type="entry name" value="PROTEIN YEEZ"/>
    <property type="match status" value="1"/>
</dbReference>
<dbReference type="InterPro" id="IPR036291">
    <property type="entry name" value="NAD(P)-bd_dom_sf"/>
</dbReference>
<dbReference type="Pfam" id="PF01370">
    <property type="entry name" value="Epimerase"/>
    <property type="match status" value="1"/>
</dbReference>
<sequence>MRVFITGGSGWIGSAVVPELLAAGHEVHGLARSDESAARLRAAGVEPIVGGLGDREVLRASAAASDAVIHLGYNHDFGDQAGAGRTERGAIETFGDALAGTGAPLLFASGVAFVAPGQVATEEVLAPFAGPEAPRGGAEELAFGFVDRGIHPVAVRFAPTVHGAGDHGFIAELVRVAREKGVSGYVGDGAGHWPAVYRGDAARLVARALENASAATIVHAVGEQGVRTRDIAEAIGAGLGLPVASIDPDDVGEHFGWIGRIFALDLQASNELTRRRFDWEPTGPTLLEDLAAGSYFARAAA</sequence>
<dbReference type="AlphaFoldDB" id="A0A852T206"/>
<feature type="domain" description="NAD-dependent epimerase/dehydratase" evidence="1">
    <location>
        <begin position="3"/>
        <end position="214"/>
    </location>
</feature>
<dbReference type="GO" id="GO:0005737">
    <property type="term" value="C:cytoplasm"/>
    <property type="evidence" value="ECO:0007669"/>
    <property type="project" value="TreeGrafter"/>
</dbReference>
<accession>A0A852T206</accession>
<dbReference type="Proteomes" id="UP000589620">
    <property type="component" value="Unassembled WGS sequence"/>
</dbReference>
<dbReference type="RefSeq" id="WP_179457195.1">
    <property type="nucleotide sequence ID" value="NZ_BAAAPX010000001.1"/>
</dbReference>
<proteinExistence type="predicted"/>
<comment type="caution">
    <text evidence="2">The sequence shown here is derived from an EMBL/GenBank/DDBJ whole genome shotgun (WGS) entry which is preliminary data.</text>
</comment>
<dbReference type="Gene3D" id="3.40.50.720">
    <property type="entry name" value="NAD(P)-binding Rossmann-like Domain"/>
    <property type="match status" value="1"/>
</dbReference>
<evidence type="ECO:0000259" key="1">
    <source>
        <dbReference type="Pfam" id="PF01370"/>
    </source>
</evidence>
<evidence type="ECO:0000313" key="2">
    <source>
        <dbReference type="EMBL" id="NYD75187.1"/>
    </source>
</evidence>
<organism evidence="2 3">
    <name type="scientific">Leifsonia soli</name>
    <dbReference type="NCBI Taxonomy" id="582665"/>
    <lineage>
        <taxon>Bacteria</taxon>
        <taxon>Bacillati</taxon>
        <taxon>Actinomycetota</taxon>
        <taxon>Actinomycetes</taxon>
        <taxon>Micrococcales</taxon>
        <taxon>Microbacteriaceae</taxon>
        <taxon>Leifsonia</taxon>
    </lineage>
</organism>
<keyword evidence="3" id="KW-1185">Reference proteome</keyword>
<protein>
    <submittedName>
        <fullName evidence="2">Nucleoside-diphosphate-sugar epimerase</fullName>
    </submittedName>
</protein>
<dbReference type="InterPro" id="IPR001509">
    <property type="entry name" value="Epimerase_deHydtase"/>
</dbReference>
<dbReference type="InterPro" id="IPR051783">
    <property type="entry name" value="NAD(P)-dependent_oxidoreduct"/>
</dbReference>